<keyword evidence="2" id="KW-1185">Reference proteome</keyword>
<dbReference type="PIRSF" id="PIRSF029416">
    <property type="entry name" value="UCP029416_PTP"/>
    <property type="match status" value="1"/>
</dbReference>
<accession>A0A916Z777</accession>
<comment type="caution">
    <text evidence="1">The sequence shown here is derived from an EMBL/GenBank/DDBJ whole genome shotgun (WGS) entry which is preliminary data.</text>
</comment>
<dbReference type="InterPro" id="IPR016919">
    <property type="entry name" value="UCP029416_PTP"/>
</dbReference>
<dbReference type="RefSeq" id="WP_066769171.1">
    <property type="nucleotide sequence ID" value="NZ_BMIP01000007.1"/>
</dbReference>
<proteinExistence type="predicted"/>
<protein>
    <recommendedName>
        <fullName evidence="3">Protein-tyrosine-phosphatase</fullName>
    </recommendedName>
</protein>
<dbReference type="EMBL" id="BMIP01000007">
    <property type="protein sequence ID" value="GGD77772.1"/>
    <property type="molecule type" value="Genomic_DNA"/>
</dbReference>
<gene>
    <name evidence="1" type="ORF">GCM10010990_29400</name>
</gene>
<name>A0A916Z777_9SPHN</name>
<dbReference type="SUPFAM" id="SSF52788">
    <property type="entry name" value="Phosphotyrosine protein phosphatases I"/>
    <property type="match status" value="1"/>
</dbReference>
<dbReference type="InterPro" id="IPR036196">
    <property type="entry name" value="Ptyr_pPase_sf"/>
</dbReference>
<organism evidence="1 2">
    <name type="scientific">Croceicoccus mobilis</name>
    <dbReference type="NCBI Taxonomy" id="1703339"/>
    <lineage>
        <taxon>Bacteria</taxon>
        <taxon>Pseudomonadati</taxon>
        <taxon>Pseudomonadota</taxon>
        <taxon>Alphaproteobacteria</taxon>
        <taxon>Sphingomonadales</taxon>
        <taxon>Erythrobacteraceae</taxon>
        <taxon>Croceicoccus</taxon>
    </lineage>
</organism>
<dbReference type="AlphaFoldDB" id="A0A916Z777"/>
<sequence>MAGTSDRPRHFLFVCGRNRWRSPTAEAIFAGRGGLLTMSAGLSPDAEVPIDADLVSWADRIFVMERSQLRKLKRQFGALLAERRVVSLDIPDRYRFMEPALVDQLERKMRPFLR</sequence>
<evidence type="ECO:0000313" key="2">
    <source>
        <dbReference type="Proteomes" id="UP000612349"/>
    </source>
</evidence>
<evidence type="ECO:0008006" key="3">
    <source>
        <dbReference type="Google" id="ProtNLM"/>
    </source>
</evidence>
<reference evidence="1" key="2">
    <citation type="submission" date="2020-09" db="EMBL/GenBank/DDBJ databases">
        <authorList>
            <person name="Sun Q."/>
            <person name="Zhou Y."/>
        </authorList>
    </citation>
    <scope>NUCLEOTIDE SEQUENCE</scope>
    <source>
        <strain evidence="1">CGMCC 1.15360</strain>
    </source>
</reference>
<evidence type="ECO:0000313" key="1">
    <source>
        <dbReference type="EMBL" id="GGD77772.1"/>
    </source>
</evidence>
<dbReference type="Proteomes" id="UP000612349">
    <property type="component" value="Unassembled WGS sequence"/>
</dbReference>
<dbReference type="OrthoDB" id="7210484at2"/>
<dbReference type="Gene3D" id="3.40.50.2300">
    <property type="match status" value="1"/>
</dbReference>
<reference evidence="1" key="1">
    <citation type="journal article" date="2014" name="Int. J. Syst. Evol. Microbiol.">
        <title>Complete genome sequence of Corynebacterium casei LMG S-19264T (=DSM 44701T), isolated from a smear-ripened cheese.</title>
        <authorList>
            <consortium name="US DOE Joint Genome Institute (JGI-PGF)"/>
            <person name="Walter F."/>
            <person name="Albersmeier A."/>
            <person name="Kalinowski J."/>
            <person name="Ruckert C."/>
        </authorList>
    </citation>
    <scope>NUCLEOTIDE SEQUENCE</scope>
    <source>
        <strain evidence="1">CGMCC 1.15360</strain>
    </source>
</reference>